<dbReference type="EMBL" id="WAAT01000006">
    <property type="protein sequence ID" value="KAB1071095.1"/>
    <property type="molecule type" value="Genomic_DNA"/>
</dbReference>
<protein>
    <submittedName>
        <fullName evidence="1">Uncharacterized protein</fullName>
    </submittedName>
</protein>
<sequence length="62" mass="7453">MLKNKIHGESVLREAYTLRIYCSGGNFDFRDREFFDIMEEFPQAKYERYLELNSLLEKNLGL</sequence>
<dbReference type="RefSeq" id="WP_150936175.1">
    <property type="nucleotide sequence ID" value="NZ_WAAT01000006.1"/>
</dbReference>
<proteinExistence type="predicted"/>
<dbReference type="Proteomes" id="UP000441333">
    <property type="component" value="Unassembled WGS sequence"/>
</dbReference>
<dbReference type="AlphaFoldDB" id="A0A6N6MJ20"/>
<accession>A0A6N6MJ20</accession>
<reference evidence="1 2" key="1">
    <citation type="submission" date="2019-09" db="EMBL/GenBank/DDBJ databases">
        <authorList>
            <person name="Cao W.R."/>
        </authorList>
    </citation>
    <scope>NUCLEOTIDE SEQUENCE [LARGE SCALE GENOMIC DNA]</scope>
    <source>
        <strain evidence="1 2">B1N29</strain>
    </source>
</reference>
<keyword evidence="2" id="KW-1185">Reference proteome</keyword>
<evidence type="ECO:0000313" key="2">
    <source>
        <dbReference type="Proteomes" id="UP000441333"/>
    </source>
</evidence>
<organism evidence="1 2">
    <name type="scientific">Pseudotamlana haliotis</name>
    <dbReference type="NCBI Taxonomy" id="2614804"/>
    <lineage>
        <taxon>Bacteria</taxon>
        <taxon>Pseudomonadati</taxon>
        <taxon>Bacteroidota</taxon>
        <taxon>Flavobacteriia</taxon>
        <taxon>Flavobacteriales</taxon>
        <taxon>Flavobacteriaceae</taxon>
        <taxon>Pseudotamlana</taxon>
    </lineage>
</organism>
<gene>
    <name evidence="1" type="ORF">F6U93_01520</name>
</gene>
<name>A0A6N6MJ20_9FLAO</name>
<evidence type="ECO:0000313" key="1">
    <source>
        <dbReference type="EMBL" id="KAB1071095.1"/>
    </source>
</evidence>
<comment type="caution">
    <text evidence="1">The sequence shown here is derived from an EMBL/GenBank/DDBJ whole genome shotgun (WGS) entry which is preliminary data.</text>
</comment>